<keyword evidence="3" id="KW-1185">Reference proteome</keyword>
<evidence type="ECO:0000313" key="3">
    <source>
        <dbReference type="Proteomes" id="UP000199518"/>
    </source>
</evidence>
<name>A0A1I3P146_9PLAN</name>
<dbReference type="AlphaFoldDB" id="A0A1I3P146"/>
<proteinExistence type="predicted"/>
<reference evidence="3" key="1">
    <citation type="submission" date="2016-10" db="EMBL/GenBank/DDBJ databases">
        <authorList>
            <person name="Varghese N."/>
            <person name="Submissions S."/>
        </authorList>
    </citation>
    <scope>NUCLEOTIDE SEQUENCE [LARGE SCALE GENOMIC DNA]</scope>
    <source>
        <strain evidence="3">DSM 26348</strain>
    </source>
</reference>
<feature type="transmembrane region" description="Helical" evidence="1">
    <location>
        <begin position="95"/>
        <end position="113"/>
    </location>
</feature>
<protein>
    <submittedName>
        <fullName evidence="2">Uncharacterized protein</fullName>
    </submittedName>
</protein>
<feature type="transmembrane region" description="Helical" evidence="1">
    <location>
        <begin position="25"/>
        <end position="47"/>
    </location>
</feature>
<evidence type="ECO:0000313" key="2">
    <source>
        <dbReference type="EMBL" id="SFJ15097.1"/>
    </source>
</evidence>
<feature type="transmembrane region" description="Helical" evidence="1">
    <location>
        <begin position="53"/>
        <end position="75"/>
    </location>
</feature>
<keyword evidence="1" id="KW-1133">Transmembrane helix</keyword>
<keyword evidence="1" id="KW-0472">Membrane</keyword>
<dbReference type="Gene3D" id="3.40.1000.10">
    <property type="entry name" value="Mog1/PsbP, alpha/beta/alpha sandwich"/>
    <property type="match status" value="1"/>
</dbReference>
<evidence type="ECO:0000256" key="1">
    <source>
        <dbReference type="SAM" id="Phobius"/>
    </source>
</evidence>
<accession>A0A1I3P146</accession>
<dbReference type="Proteomes" id="UP000199518">
    <property type="component" value="Unassembled WGS sequence"/>
</dbReference>
<dbReference type="EMBL" id="FOQD01000016">
    <property type="protein sequence ID" value="SFJ15097.1"/>
    <property type="molecule type" value="Genomic_DNA"/>
</dbReference>
<gene>
    <name evidence="2" type="ORF">SAMN05421753_1163</name>
</gene>
<keyword evidence="1" id="KW-0812">Transmembrane</keyword>
<sequence>MTEESFTSSSNPSPLVRPARPWGQYFLCAAVIGFCLAGLGDMFAFASPAVGETLTMLGSLPLTFGLLGWLVSLLWSRRLKRSGRPVYSDPRLRTLNFSLLAAAILLISLSLLIPAKHAAKGGALASRESQFAASQAFLRGEPSGRQTLRSGDGHLTVDVPLDWEAAKDFPVEQHALTVVSPNSEIGLRAWSEMKEDVAIQSLDAYVETLLGELGKELTQVEVLRRTTSSVPTAAYIEVEISATVENGRLMFLIRFTETSQNFIQARAWTAPSNYRDNAQLIRAVVESVWQEPREESRATAKLH</sequence>
<organism evidence="2 3">
    <name type="scientific">Planctomicrobium piriforme</name>
    <dbReference type="NCBI Taxonomy" id="1576369"/>
    <lineage>
        <taxon>Bacteria</taxon>
        <taxon>Pseudomonadati</taxon>
        <taxon>Planctomycetota</taxon>
        <taxon>Planctomycetia</taxon>
        <taxon>Planctomycetales</taxon>
        <taxon>Planctomycetaceae</taxon>
        <taxon>Planctomicrobium</taxon>
    </lineage>
</organism>
<dbReference type="RefSeq" id="WP_092053760.1">
    <property type="nucleotide sequence ID" value="NZ_FOQD01000016.1"/>
</dbReference>
<dbReference type="OrthoDB" id="529943at2"/>